<evidence type="ECO:0000313" key="3">
    <source>
        <dbReference type="Proteomes" id="UP001157091"/>
    </source>
</evidence>
<dbReference type="InterPro" id="IPR047900">
    <property type="entry name" value="Choice_anch_G"/>
</dbReference>
<protein>
    <recommendedName>
        <fullName evidence="4">Choice-of-anchor G family protein</fullName>
    </recommendedName>
</protein>
<organism evidence="2 3">
    <name type="scientific">Luteimicrobium album</name>
    <dbReference type="NCBI Taxonomy" id="1054550"/>
    <lineage>
        <taxon>Bacteria</taxon>
        <taxon>Bacillati</taxon>
        <taxon>Actinomycetota</taxon>
        <taxon>Actinomycetes</taxon>
        <taxon>Micrococcales</taxon>
        <taxon>Luteimicrobium</taxon>
    </lineage>
</organism>
<dbReference type="EMBL" id="BSUK01000001">
    <property type="protein sequence ID" value="GMA25592.1"/>
    <property type="molecule type" value="Genomic_DNA"/>
</dbReference>
<comment type="caution">
    <text evidence="2">The sequence shown here is derived from an EMBL/GenBank/DDBJ whole genome shotgun (WGS) entry which is preliminary data.</text>
</comment>
<sequence>MDSQRKASHWLAVRTTRARTVRRGVALAATSVIIGAVSLTALPATAAPTDVSEAYGRLLSGSALTLDLDTVAALDGATAENPSGTHPTDGPSNLDASAVADLLTLQTNGVNLFGNNGIVKLGVGGQYAEAKDDGSAYASSGAITDTGAIAVGGSAARPSDATITLDALLSNVPVVSTALDKLSVDLGAISASATATPGPPPPAHTRSPTASSPLTRP</sequence>
<dbReference type="Proteomes" id="UP001157091">
    <property type="component" value="Unassembled WGS sequence"/>
</dbReference>
<evidence type="ECO:0008006" key="4">
    <source>
        <dbReference type="Google" id="ProtNLM"/>
    </source>
</evidence>
<evidence type="ECO:0000256" key="1">
    <source>
        <dbReference type="SAM" id="MobiDB-lite"/>
    </source>
</evidence>
<name>A0ABQ6I5V3_9MICO</name>
<proteinExistence type="predicted"/>
<feature type="region of interest" description="Disordered" evidence="1">
    <location>
        <begin position="192"/>
        <end position="217"/>
    </location>
</feature>
<accession>A0ABQ6I5V3</accession>
<dbReference type="NCBIfam" id="NF033766">
    <property type="entry name" value="choice_anch_G"/>
    <property type="match status" value="1"/>
</dbReference>
<feature type="compositionally biased region" description="Low complexity" evidence="1">
    <location>
        <begin position="204"/>
        <end position="217"/>
    </location>
</feature>
<evidence type="ECO:0000313" key="2">
    <source>
        <dbReference type="EMBL" id="GMA25592.1"/>
    </source>
</evidence>
<keyword evidence="3" id="KW-1185">Reference proteome</keyword>
<gene>
    <name evidence="2" type="ORF">GCM10025864_33510</name>
</gene>
<reference evidence="3" key="1">
    <citation type="journal article" date="2019" name="Int. J. Syst. Evol. Microbiol.">
        <title>The Global Catalogue of Microorganisms (GCM) 10K type strain sequencing project: providing services to taxonomists for standard genome sequencing and annotation.</title>
        <authorList>
            <consortium name="The Broad Institute Genomics Platform"/>
            <consortium name="The Broad Institute Genome Sequencing Center for Infectious Disease"/>
            <person name="Wu L."/>
            <person name="Ma J."/>
        </authorList>
    </citation>
    <scope>NUCLEOTIDE SEQUENCE [LARGE SCALE GENOMIC DNA]</scope>
    <source>
        <strain evidence="3">NBRC 106348</strain>
    </source>
</reference>